<comment type="similarity">
    <text evidence="1">Belongs to the sigma-70 factor family. ECF subfamily.</text>
</comment>
<keyword evidence="5" id="KW-0804">Transcription</keyword>
<evidence type="ECO:0000256" key="5">
    <source>
        <dbReference type="ARBA" id="ARBA00023163"/>
    </source>
</evidence>
<protein>
    <submittedName>
        <fullName evidence="8">Sigma-70 family RNA polymerase sigma factor</fullName>
    </submittedName>
</protein>
<evidence type="ECO:0000256" key="1">
    <source>
        <dbReference type="ARBA" id="ARBA00010641"/>
    </source>
</evidence>
<dbReference type="Pfam" id="PF04545">
    <property type="entry name" value="Sigma70_r4"/>
    <property type="match status" value="1"/>
</dbReference>
<comment type="caution">
    <text evidence="8">The sequence shown here is derived from an EMBL/GenBank/DDBJ whole genome shotgun (WGS) entry which is preliminary data.</text>
</comment>
<feature type="domain" description="RNA polymerase sigma-70 region 2" evidence="6">
    <location>
        <begin position="17"/>
        <end position="83"/>
    </location>
</feature>
<dbReference type="InterPro" id="IPR007627">
    <property type="entry name" value="RNA_pol_sigma70_r2"/>
</dbReference>
<reference evidence="8" key="1">
    <citation type="submission" date="2021-04" db="EMBL/GenBank/DDBJ databases">
        <title>Genome based classification of Actinospica acidithermotolerans sp. nov., an actinobacterium isolated from an Indonesian hot spring.</title>
        <authorList>
            <person name="Kusuma A.B."/>
            <person name="Putra K.E."/>
            <person name="Nafisah S."/>
            <person name="Loh J."/>
            <person name="Nouioui I."/>
            <person name="Goodfellow M."/>
        </authorList>
    </citation>
    <scope>NUCLEOTIDE SEQUENCE</scope>
    <source>
        <strain evidence="8">MGRD01-02</strain>
    </source>
</reference>
<dbReference type="InterPro" id="IPR014284">
    <property type="entry name" value="RNA_pol_sigma-70_dom"/>
</dbReference>
<dbReference type="PANTHER" id="PTHR43133:SF52">
    <property type="entry name" value="ECF RNA POLYMERASE SIGMA FACTOR SIGL"/>
    <property type="match status" value="1"/>
</dbReference>
<evidence type="ECO:0000259" key="6">
    <source>
        <dbReference type="Pfam" id="PF04542"/>
    </source>
</evidence>
<evidence type="ECO:0000313" key="8">
    <source>
        <dbReference type="EMBL" id="MBR7829694.1"/>
    </source>
</evidence>
<evidence type="ECO:0000256" key="2">
    <source>
        <dbReference type="ARBA" id="ARBA00023015"/>
    </source>
</evidence>
<dbReference type="RefSeq" id="WP_212520828.1">
    <property type="nucleotide sequence ID" value="NZ_JAGSOH010000095.1"/>
</dbReference>
<organism evidence="8 9">
    <name type="scientific">Actinospica acidithermotolerans</name>
    <dbReference type="NCBI Taxonomy" id="2828514"/>
    <lineage>
        <taxon>Bacteria</taxon>
        <taxon>Bacillati</taxon>
        <taxon>Actinomycetota</taxon>
        <taxon>Actinomycetes</taxon>
        <taxon>Catenulisporales</taxon>
        <taxon>Actinospicaceae</taxon>
        <taxon>Actinospica</taxon>
    </lineage>
</organism>
<name>A0A941IJP6_9ACTN</name>
<keyword evidence="2" id="KW-0805">Transcription regulation</keyword>
<evidence type="ECO:0000256" key="3">
    <source>
        <dbReference type="ARBA" id="ARBA00023082"/>
    </source>
</evidence>
<gene>
    <name evidence="8" type="ORF">KDK95_25535</name>
</gene>
<dbReference type="Gene3D" id="1.10.10.10">
    <property type="entry name" value="Winged helix-like DNA-binding domain superfamily/Winged helix DNA-binding domain"/>
    <property type="match status" value="1"/>
</dbReference>
<evidence type="ECO:0000313" key="9">
    <source>
        <dbReference type="Proteomes" id="UP000676325"/>
    </source>
</evidence>
<dbReference type="GO" id="GO:0006352">
    <property type="term" value="P:DNA-templated transcription initiation"/>
    <property type="evidence" value="ECO:0007669"/>
    <property type="project" value="InterPro"/>
</dbReference>
<dbReference type="CDD" id="cd06171">
    <property type="entry name" value="Sigma70_r4"/>
    <property type="match status" value="1"/>
</dbReference>
<dbReference type="Proteomes" id="UP000676325">
    <property type="component" value="Unassembled WGS sequence"/>
</dbReference>
<feature type="domain" description="RNA polymerase sigma-70 region 4" evidence="7">
    <location>
        <begin position="120"/>
        <end position="169"/>
    </location>
</feature>
<keyword evidence="4" id="KW-0238">DNA-binding</keyword>
<dbReference type="EMBL" id="JAGSOH010000095">
    <property type="protein sequence ID" value="MBR7829694.1"/>
    <property type="molecule type" value="Genomic_DNA"/>
</dbReference>
<dbReference type="InterPro" id="IPR007630">
    <property type="entry name" value="RNA_pol_sigma70_r4"/>
</dbReference>
<dbReference type="AlphaFoldDB" id="A0A941IJP6"/>
<dbReference type="SUPFAM" id="SSF88659">
    <property type="entry name" value="Sigma3 and sigma4 domains of RNA polymerase sigma factors"/>
    <property type="match status" value="1"/>
</dbReference>
<dbReference type="GO" id="GO:0016987">
    <property type="term" value="F:sigma factor activity"/>
    <property type="evidence" value="ECO:0007669"/>
    <property type="project" value="UniProtKB-KW"/>
</dbReference>
<dbReference type="InterPro" id="IPR013325">
    <property type="entry name" value="RNA_pol_sigma_r2"/>
</dbReference>
<evidence type="ECO:0000259" key="7">
    <source>
        <dbReference type="Pfam" id="PF04545"/>
    </source>
</evidence>
<accession>A0A941IJP6</accession>
<dbReference type="NCBIfam" id="TIGR02937">
    <property type="entry name" value="sigma70-ECF"/>
    <property type="match status" value="1"/>
</dbReference>
<dbReference type="InterPro" id="IPR039425">
    <property type="entry name" value="RNA_pol_sigma-70-like"/>
</dbReference>
<dbReference type="SUPFAM" id="SSF88946">
    <property type="entry name" value="Sigma2 domain of RNA polymerase sigma factors"/>
    <property type="match status" value="1"/>
</dbReference>
<dbReference type="InterPro" id="IPR036388">
    <property type="entry name" value="WH-like_DNA-bd_sf"/>
</dbReference>
<keyword evidence="9" id="KW-1185">Reference proteome</keyword>
<dbReference type="Pfam" id="PF04542">
    <property type="entry name" value="Sigma70_r2"/>
    <property type="match status" value="1"/>
</dbReference>
<dbReference type="GO" id="GO:0003677">
    <property type="term" value="F:DNA binding"/>
    <property type="evidence" value="ECO:0007669"/>
    <property type="project" value="UniProtKB-KW"/>
</dbReference>
<sequence>MKAKHEDPADEAFLAKLYAMHGGELLAYIRRVSGSHHDAEDIVQETMLRAWGHIATLDEASGTIRGWLFTVARRILIDRLRLKSAIPAGVYPAGIDSGAQHLTVADHQVASAERIDVVSALSRLTPEHRSALFAVYYHGQTVAGAARSLGVPPGTVKSRLHYGLRSLRAVFESERDDEDCPGHSRLSGSPA</sequence>
<proteinExistence type="inferred from homology"/>
<evidence type="ECO:0000256" key="4">
    <source>
        <dbReference type="ARBA" id="ARBA00023125"/>
    </source>
</evidence>
<keyword evidence="3" id="KW-0731">Sigma factor</keyword>
<dbReference type="PANTHER" id="PTHR43133">
    <property type="entry name" value="RNA POLYMERASE ECF-TYPE SIGMA FACTO"/>
    <property type="match status" value="1"/>
</dbReference>
<dbReference type="InterPro" id="IPR013324">
    <property type="entry name" value="RNA_pol_sigma_r3/r4-like"/>
</dbReference>
<dbReference type="Gene3D" id="1.10.1740.10">
    <property type="match status" value="1"/>
</dbReference>